<dbReference type="AlphaFoldDB" id="A0A9P9IJG7"/>
<evidence type="ECO:0000313" key="2">
    <source>
        <dbReference type="EMBL" id="KAH7122806.1"/>
    </source>
</evidence>
<protein>
    <submittedName>
        <fullName evidence="2">Uncharacterized protein</fullName>
    </submittedName>
</protein>
<evidence type="ECO:0000313" key="3">
    <source>
        <dbReference type="Proteomes" id="UP000700596"/>
    </source>
</evidence>
<comment type="caution">
    <text evidence="2">The sequence shown here is derived from an EMBL/GenBank/DDBJ whole genome shotgun (WGS) entry which is preliminary data.</text>
</comment>
<dbReference type="EMBL" id="JAGMWT010000009">
    <property type="protein sequence ID" value="KAH7122806.1"/>
    <property type="molecule type" value="Genomic_DNA"/>
</dbReference>
<dbReference type="Proteomes" id="UP000700596">
    <property type="component" value="Unassembled WGS sequence"/>
</dbReference>
<keyword evidence="3" id="KW-1185">Reference proteome</keyword>
<organism evidence="2 3">
    <name type="scientific">Dendryphion nanum</name>
    <dbReference type="NCBI Taxonomy" id="256645"/>
    <lineage>
        <taxon>Eukaryota</taxon>
        <taxon>Fungi</taxon>
        <taxon>Dikarya</taxon>
        <taxon>Ascomycota</taxon>
        <taxon>Pezizomycotina</taxon>
        <taxon>Dothideomycetes</taxon>
        <taxon>Pleosporomycetidae</taxon>
        <taxon>Pleosporales</taxon>
        <taxon>Torulaceae</taxon>
        <taxon>Dendryphion</taxon>
    </lineage>
</organism>
<sequence>MPHAHCTVSTAKPPPSPASPQPSSHLPRLLPPCLTCSALSCTCPALSQTPICLSAALPSKRQLSRAQNPQHRNICACACMRDGSSHLRCSWLAGGSKCRHCCCCCWPFQASSPTLTLVPVPGSGLGARWFGMERLGRLVGWLPPPRVSDHLHVLELLASWRRPSSLHFEFSSTFF</sequence>
<proteinExistence type="predicted"/>
<feature type="region of interest" description="Disordered" evidence="1">
    <location>
        <begin position="1"/>
        <end position="24"/>
    </location>
</feature>
<evidence type="ECO:0000256" key="1">
    <source>
        <dbReference type="SAM" id="MobiDB-lite"/>
    </source>
</evidence>
<gene>
    <name evidence="2" type="ORF">B0J11DRAFT_347807</name>
</gene>
<accession>A0A9P9IJG7</accession>
<reference evidence="2" key="1">
    <citation type="journal article" date="2021" name="Nat. Commun.">
        <title>Genetic determinants of endophytism in the Arabidopsis root mycobiome.</title>
        <authorList>
            <person name="Mesny F."/>
            <person name="Miyauchi S."/>
            <person name="Thiergart T."/>
            <person name="Pickel B."/>
            <person name="Atanasova L."/>
            <person name="Karlsson M."/>
            <person name="Huettel B."/>
            <person name="Barry K.W."/>
            <person name="Haridas S."/>
            <person name="Chen C."/>
            <person name="Bauer D."/>
            <person name="Andreopoulos W."/>
            <person name="Pangilinan J."/>
            <person name="LaButti K."/>
            <person name="Riley R."/>
            <person name="Lipzen A."/>
            <person name="Clum A."/>
            <person name="Drula E."/>
            <person name="Henrissat B."/>
            <person name="Kohler A."/>
            <person name="Grigoriev I.V."/>
            <person name="Martin F.M."/>
            <person name="Hacquard S."/>
        </authorList>
    </citation>
    <scope>NUCLEOTIDE SEQUENCE</scope>
    <source>
        <strain evidence="2">MPI-CAGE-CH-0243</strain>
    </source>
</reference>
<name>A0A9P9IJG7_9PLEO</name>